<gene>
    <name evidence="4" type="ORF">GCM10011519_25910</name>
</gene>
<organism evidence="4 5">
    <name type="scientific">Marmoricola endophyticus</name>
    <dbReference type="NCBI Taxonomy" id="2040280"/>
    <lineage>
        <taxon>Bacteria</taxon>
        <taxon>Bacillati</taxon>
        <taxon>Actinomycetota</taxon>
        <taxon>Actinomycetes</taxon>
        <taxon>Propionibacteriales</taxon>
        <taxon>Nocardioidaceae</taxon>
        <taxon>Marmoricola</taxon>
    </lineage>
</organism>
<dbReference type="PROSITE" id="PS50977">
    <property type="entry name" value="HTH_TETR_2"/>
    <property type="match status" value="1"/>
</dbReference>
<proteinExistence type="predicted"/>
<reference evidence="4" key="2">
    <citation type="submission" date="2020-09" db="EMBL/GenBank/DDBJ databases">
        <authorList>
            <person name="Sun Q."/>
            <person name="Zhou Y."/>
        </authorList>
    </citation>
    <scope>NUCLEOTIDE SEQUENCE</scope>
    <source>
        <strain evidence="4">CGMCC 1.16067</strain>
    </source>
</reference>
<dbReference type="PANTHER" id="PTHR30055">
    <property type="entry name" value="HTH-TYPE TRANSCRIPTIONAL REGULATOR RUTR"/>
    <property type="match status" value="1"/>
</dbReference>
<dbReference type="GO" id="GO:0000976">
    <property type="term" value="F:transcription cis-regulatory region binding"/>
    <property type="evidence" value="ECO:0007669"/>
    <property type="project" value="TreeGrafter"/>
</dbReference>
<reference evidence="4" key="1">
    <citation type="journal article" date="2014" name="Int. J. Syst. Evol. Microbiol.">
        <title>Complete genome sequence of Corynebacterium casei LMG S-19264T (=DSM 44701T), isolated from a smear-ripened cheese.</title>
        <authorList>
            <consortium name="US DOE Joint Genome Institute (JGI-PGF)"/>
            <person name="Walter F."/>
            <person name="Albersmeier A."/>
            <person name="Kalinowski J."/>
            <person name="Ruckert C."/>
        </authorList>
    </citation>
    <scope>NUCLEOTIDE SEQUENCE</scope>
    <source>
        <strain evidence="4">CGMCC 1.16067</strain>
    </source>
</reference>
<evidence type="ECO:0000256" key="1">
    <source>
        <dbReference type="ARBA" id="ARBA00023125"/>
    </source>
</evidence>
<comment type="caution">
    <text evidence="4">The sequence shown here is derived from an EMBL/GenBank/DDBJ whole genome shotgun (WGS) entry which is preliminary data.</text>
</comment>
<dbReference type="Proteomes" id="UP000649179">
    <property type="component" value="Unassembled WGS sequence"/>
</dbReference>
<protein>
    <submittedName>
        <fullName evidence="4">TetR family transcriptional regulator</fullName>
    </submittedName>
</protein>
<evidence type="ECO:0000313" key="4">
    <source>
        <dbReference type="EMBL" id="GGF50760.1"/>
    </source>
</evidence>
<dbReference type="PANTHER" id="PTHR30055:SF226">
    <property type="entry name" value="HTH-TYPE TRANSCRIPTIONAL REGULATOR PKSA"/>
    <property type="match status" value="1"/>
</dbReference>
<keyword evidence="5" id="KW-1185">Reference proteome</keyword>
<sequence>MPSTDASVEQRLRTAALELFAEQGYDATTVEAIAARAGVGRTTFFRTFDSKEAAVFPDHELVLEDVAARLRAAGPGGSRAAVVEAAMLVLSHYLADGEVARTRYRLTRTIPALRQREIAGLHRYQRLFGDFLNGPGADLVGAAPDADARQLRAEVAAAAIVTTHNHVLRRWLRHDLDDPSPVLERALDDVVDAIAVRPAEQRAAVLVVRSRADLDAALPEIRRVLGDP</sequence>
<dbReference type="PRINTS" id="PR00455">
    <property type="entry name" value="HTHTETR"/>
</dbReference>
<dbReference type="InterPro" id="IPR009057">
    <property type="entry name" value="Homeodomain-like_sf"/>
</dbReference>
<feature type="domain" description="HTH tetR-type" evidence="3">
    <location>
        <begin position="6"/>
        <end position="66"/>
    </location>
</feature>
<accession>A0A917BMJ3</accession>
<keyword evidence="1 2" id="KW-0238">DNA-binding</keyword>
<dbReference type="SUPFAM" id="SSF46689">
    <property type="entry name" value="Homeodomain-like"/>
    <property type="match status" value="1"/>
</dbReference>
<dbReference type="InterPro" id="IPR050109">
    <property type="entry name" value="HTH-type_TetR-like_transc_reg"/>
</dbReference>
<dbReference type="Pfam" id="PF00440">
    <property type="entry name" value="TetR_N"/>
    <property type="match status" value="1"/>
</dbReference>
<name>A0A917BMJ3_9ACTN</name>
<feature type="DNA-binding region" description="H-T-H motif" evidence="2">
    <location>
        <begin position="29"/>
        <end position="48"/>
    </location>
</feature>
<evidence type="ECO:0000313" key="5">
    <source>
        <dbReference type="Proteomes" id="UP000649179"/>
    </source>
</evidence>
<evidence type="ECO:0000259" key="3">
    <source>
        <dbReference type="PROSITE" id="PS50977"/>
    </source>
</evidence>
<dbReference type="GO" id="GO:0003700">
    <property type="term" value="F:DNA-binding transcription factor activity"/>
    <property type="evidence" value="ECO:0007669"/>
    <property type="project" value="TreeGrafter"/>
</dbReference>
<dbReference type="EMBL" id="BMKQ01000001">
    <property type="protein sequence ID" value="GGF50760.1"/>
    <property type="molecule type" value="Genomic_DNA"/>
</dbReference>
<dbReference type="InterPro" id="IPR001647">
    <property type="entry name" value="HTH_TetR"/>
</dbReference>
<dbReference type="AlphaFoldDB" id="A0A917BMJ3"/>
<dbReference type="RefSeq" id="WP_229660846.1">
    <property type="nucleotide sequence ID" value="NZ_BMKQ01000001.1"/>
</dbReference>
<dbReference type="Gene3D" id="1.10.357.10">
    <property type="entry name" value="Tetracycline Repressor, domain 2"/>
    <property type="match status" value="1"/>
</dbReference>
<evidence type="ECO:0000256" key="2">
    <source>
        <dbReference type="PROSITE-ProRule" id="PRU00335"/>
    </source>
</evidence>